<dbReference type="InterPro" id="IPR012337">
    <property type="entry name" value="RNaseH-like_sf"/>
</dbReference>
<name>A0A232M3F6_9EURO</name>
<dbReference type="AlphaFoldDB" id="A0A232M3F6"/>
<dbReference type="Proteomes" id="UP000243515">
    <property type="component" value="Unassembled WGS sequence"/>
</dbReference>
<dbReference type="GO" id="GO:0005634">
    <property type="term" value="C:nucleus"/>
    <property type="evidence" value="ECO:0007669"/>
    <property type="project" value="UniProtKB-ARBA"/>
</dbReference>
<evidence type="ECO:0000313" key="4">
    <source>
        <dbReference type="EMBL" id="OXV10878.1"/>
    </source>
</evidence>
<dbReference type="OrthoDB" id="4368574at2759"/>
<dbReference type="PANTHER" id="PTHR37984">
    <property type="entry name" value="PROTEIN CBG26694"/>
    <property type="match status" value="1"/>
</dbReference>
<dbReference type="GO" id="GO:0015074">
    <property type="term" value="P:DNA integration"/>
    <property type="evidence" value="ECO:0007669"/>
    <property type="project" value="InterPro"/>
</dbReference>
<dbReference type="PROSITE" id="PS50994">
    <property type="entry name" value="INTEGRASE"/>
    <property type="match status" value="1"/>
</dbReference>
<feature type="domain" description="Integrase catalytic" evidence="3">
    <location>
        <begin position="137"/>
        <end position="306"/>
    </location>
</feature>
<dbReference type="InterPro" id="IPR036397">
    <property type="entry name" value="RNaseH_sf"/>
</dbReference>
<dbReference type="GO" id="GO:0003723">
    <property type="term" value="F:RNA binding"/>
    <property type="evidence" value="ECO:0007669"/>
    <property type="project" value="UniProtKB-KW"/>
</dbReference>
<organism evidence="4 5">
    <name type="scientific">Elaphomyces granulatus</name>
    <dbReference type="NCBI Taxonomy" id="519963"/>
    <lineage>
        <taxon>Eukaryota</taxon>
        <taxon>Fungi</taxon>
        <taxon>Dikarya</taxon>
        <taxon>Ascomycota</taxon>
        <taxon>Pezizomycotina</taxon>
        <taxon>Eurotiomycetes</taxon>
        <taxon>Eurotiomycetidae</taxon>
        <taxon>Eurotiales</taxon>
        <taxon>Elaphomycetaceae</taxon>
        <taxon>Elaphomyces</taxon>
    </lineage>
</organism>
<keyword evidence="1" id="KW-0694">RNA-binding</keyword>
<dbReference type="Gene3D" id="3.30.420.10">
    <property type="entry name" value="Ribonuclease H-like superfamily/Ribonuclease H"/>
    <property type="match status" value="1"/>
</dbReference>
<gene>
    <name evidence="4" type="ORF">Egran_01361</name>
</gene>
<sequence>KVQFGIGSAASIGSLSVNTPIGAVEFHIVEADIPFLMCSKDMDDLKVYFYNLKNFLIRENDKRAFTVVRTFGHPFMVWGPMTINYLTETELRQLHRRFGHPSAERLVRLLERAGHDDDQHRKVISRIIKYCSLCQRFGRSPGRFKFTVRDDIAFNHTVVVDVMYIDNLPILHVVDEATRFQAARWLQDIGSECVWNTLRHCWIDVYLGPPDLLVHDAGTNFTSKKFQQSANSMAISTKCVPVEAAHSIGLVERYHAPLRKAYEVIREELKGDNINKAFVLQMAVKAVNDTAGPDGLAPTLLVFGSYPRMTPYDPPAPTITQRAAAVRKAITEVSKLHAKRQVTAALRARNGPNVEDIHALALGSDVLVWRTHRKMDGTIQAVVKPYISDSTADADEEIENQDELGEPHENEEGNENEENDNPRRNPPRDRRLPARFRDSNIADITVYIVNPPGTDYTESRKKELDGLLERKVFEIVHESDIAPTAHIFKSRFVDEVKFHGTDKAYEKSRLVVQAYNDDDKKGILTQSPTIQRVSQRILLTVALLLPNMKVCLRDISQAYTQSTTSLIRDIYIRAPAEMNVPEGYLQRVCRPLYGIPEAGTH</sequence>
<comment type="caution">
    <text evidence="4">The sequence shown here is derived from an EMBL/GenBank/DDBJ whole genome shotgun (WGS) entry which is preliminary data.</text>
</comment>
<feature type="non-terminal residue" evidence="4">
    <location>
        <position position="1"/>
    </location>
</feature>
<evidence type="ECO:0000256" key="1">
    <source>
        <dbReference type="ARBA" id="ARBA00022884"/>
    </source>
</evidence>
<reference evidence="4 5" key="1">
    <citation type="journal article" date="2015" name="Environ. Microbiol.">
        <title>Metagenome sequence of Elaphomyces granulatus from sporocarp tissue reveals Ascomycota ectomycorrhizal fingerprints of genome expansion and a Proteobacteria-rich microbiome.</title>
        <authorList>
            <person name="Quandt C.A."/>
            <person name="Kohler A."/>
            <person name="Hesse C.N."/>
            <person name="Sharpton T.J."/>
            <person name="Martin F."/>
            <person name="Spatafora J.W."/>
        </authorList>
    </citation>
    <scope>NUCLEOTIDE SEQUENCE [LARGE SCALE GENOMIC DNA]</scope>
    <source>
        <strain evidence="4 5">OSC145934</strain>
    </source>
</reference>
<proteinExistence type="predicted"/>
<feature type="region of interest" description="Disordered" evidence="2">
    <location>
        <begin position="396"/>
        <end position="435"/>
    </location>
</feature>
<dbReference type="PANTHER" id="PTHR37984:SF5">
    <property type="entry name" value="PROTEIN NYNRIN-LIKE"/>
    <property type="match status" value="1"/>
</dbReference>
<protein>
    <recommendedName>
        <fullName evidence="3">Integrase catalytic domain-containing protein</fullName>
    </recommendedName>
</protein>
<evidence type="ECO:0000256" key="2">
    <source>
        <dbReference type="SAM" id="MobiDB-lite"/>
    </source>
</evidence>
<evidence type="ECO:0000259" key="3">
    <source>
        <dbReference type="PROSITE" id="PS50994"/>
    </source>
</evidence>
<dbReference type="SUPFAM" id="SSF53098">
    <property type="entry name" value="Ribonuclease H-like"/>
    <property type="match status" value="1"/>
</dbReference>
<feature type="compositionally biased region" description="Basic and acidic residues" evidence="2">
    <location>
        <begin position="420"/>
        <end position="435"/>
    </location>
</feature>
<dbReference type="InterPro" id="IPR001584">
    <property type="entry name" value="Integrase_cat-core"/>
</dbReference>
<keyword evidence="5" id="KW-1185">Reference proteome</keyword>
<dbReference type="InterPro" id="IPR050951">
    <property type="entry name" value="Retrovirus_Pol_polyprotein"/>
</dbReference>
<accession>A0A232M3F6</accession>
<dbReference type="EMBL" id="NPHW01002715">
    <property type="protein sequence ID" value="OXV10878.1"/>
    <property type="molecule type" value="Genomic_DNA"/>
</dbReference>
<evidence type="ECO:0000313" key="5">
    <source>
        <dbReference type="Proteomes" id="UP000243515"/>
    </source>
</evidence>